<dbReference type="Pfam" id="PF13445">
    <property type="entry name" value="zf-RING_UBOX"/>
    <property type="match status" value="1"/>
</dbReference>
<keyword evidence="8" id="KW-1185">Reference proteome</keyword>
<evidence type="ECO:0000256" key="4">
    <source>
        <dbReference type="PROSITE-ProRule" id="PRU00024"/>
    </source>
</evidence>
<dbReference type="SMART" id="SM00184">
    <property type="entry name" value="RING"/>
    <property type="match status" value="1"/>
</dbReference>
<sequence length="398" mass="44167">MNADPRSSFDTEAREEVALPHLPQSDLAALVAVRLHPPPISLSCAMAAASSEERDLSCSICLELFNMPVGLPCGHTFCKACVERHFAAQWEEVGFTCPECREVFYRKPRLNKNVFIASVVHKFKEANVGRRCDRHGHGLDLYCRTDARLMCVECTDAHEKHDLVSVRKERAHKGGQLSSVKDRLSEREGTATSFVSSLEDSTGRVEAAAEQTKERLSGSYDELLRLISEDKESALRAVDEERDLKLSGICREIEKSRATLGGLTEALGRIRSLEETEDPVEFLEGYTLQWESFVHLASEPMKETPSRASLDFETATPLQERINELLSAFRTFRGEDPTSADQPNPKTPEGHIAEVQRRSPPVSLRERTAPHEVQAAGASAQPTASLHGLSRADIIMTS</sequence>
<evidence type="ECO:0000259" key="6">
    <source>
        <dbReference type="PROSITE" id="PS50089"/>
    </source>
</evidence>
<evidence type="ECO:0000256" key="2">
    <source>
        <dbReference type="ARBA" id="ARBA00022771"/>
    </source>
</evidence>
<evidence type="ECO:0000256" key="1">
    <source>
        <dbReference type="ARBA" id="ARBA00022723"/>
    </source>
</evidence>
<keyword evidence="1" id="KW-0479">Metal-binding</keyword>
<dbReference type="PROSITE" id="PS50119">
    <property type="entry name" value="ZF_BBOX"/>
    <property type="match status" value="1"/>
</dbReference>
<evidence type="ECO:0000256" key="5">
    <source>
        <dbReference type="SAM" id="MobiDB-lite"/>
    </source>
</evidence>
<feature type="domain" description="RING-type" evidence="6">
    <location>
        <begin position="58"/>
        <end position="101"/>
    </location>
</feature>
<feature type="compositionally biased region" description="Basic and acidic residues" evidence="5">
    <location>
        <begin position="180"/>
        <end position="189"/>
    </location>
</feature>
<dbReference type="InterPro" id="IPR027370">
    <property type="entry name" value="Znf-RING_euk"/>
</dbReference>
<dbReference type="InterPro" id="IPR051051">
    <property type="entry name" value="E3_ubiq-ligase_TRIM/RNF"/>
</dbReference>
<dbReference type="InterPro" id="IPR000315">
    <property type="entry name" value="Znf_B-box"/>
</dbReference>
<dbReference type="PROSITE" id="PS50089">
    <property type="entry name" value="ZF_RING_2"/>
    <property type="match status" value="1"/>
</dbReference>
<feature type="compositionally biased region" description="Basic and acidic residues" evidence="5">
    <location>
        <begin position="348"/>
        <end position="357"/>
    </location>
</feature>
<evidence type="ECO:0000313" key="9">
    <source>
        <dbReference type="RefSeq" id="XP_032837183.1"/>
    </source>
</evidence>
<dbReference type="SUPFAM" id="SSF57845">
    <property type="entry name" value="B-box zinc-binding domain"/>
    <property type="match status" value="1"/>
</dbReference>
<feature type="region of interest" description="Disordered" evidence="5">
    <location>
        <begin position="174"/>
        <end position="195"/>
    </location>
</feature>
<dbReference type="RefSeq" id="XP_032837183.1">
    <property type="nucleotide sequence ID" value="XM_032981292.1"/>
</dbReference>
<dbReference type="Gene3D" id="3.30.160.60">
    <property type="entry name" value="Classic Zinc Finger"/>
    <property type="match status" value="1"/>
</dbReference>
<feature type="domain" description="B box-type" evidence="7">
    <location>
        <begin position="127"/>
        <end position="166"/>
    </location>
</feature>
<accession>A0AAJ7UM22</accession>
<feature type="region of interest" description="Disordered" evidence="5">
    <location>
        <begin position="334"/>
        <end position="398"/>
    </location>
</feature>
<dbReference type="PANTHER" id="PTHR25465:SF31">
    <property type="entry name" value="RING-TYPE DOMAIN-CONTAINING PROTEIN"/>
    <property type="match status" value="1"/>
</dbReference>
<dbReference type="Proteomes" id="UP001318040">
    <property type="component" value="Chromosome 80"/>
</dbReference>
<dbReference type="PROSITE" id="PS00518">
    <property type="entry name" value="ZF_RING_1"/>
    <property type="match status" value="1"/>
</dbReference>
<dbReference type="InterPro" id="IPR001841">
    <property type="entry name" value="Znf_RING"/>
</dbReference>
<proteinExistence type="predicted"/>
<dbReference type="InterPro" id="IPR013083">
    <property type="entry name" value="Znf_RING/FYVE/PHD"/>
</dbReference>
<dbReference type="CDD" id="cd19769">
    <property type="entry name" value="Bbox2_TRIM16-like"/>
    <property type="match status" value="1"/>
</dbReference>
<evidence type="ECO:0000256" key="3">
    <source>
        <dbReference type="ARBA" id="ARBA00022833"/>
    </source>
</evidence>
<keyword evidence="3" id="KW-0862">Zinc</keyword>
<dbReference type="PANTHER" id="PTHR25465">
    <property type="entry name" value="B-BOX DOMAIN CONTAINING"/>
    <property type="match status" value="1"/>
</dbReference>
<organism evidence="8 9">
    <name type="scientific">Petromyzon marinus</name>
    <name type="common">Sea lamprey</name>
    <dbReference type="NCBI Taxonomy" id="7757"/>
    <lineage>
        <taxon>Eukaryota</taxon>
        <taxon>Metazoa</taxon>
        <taxon>Chordata</taxon>
        <taxon>Craniata</taxon>
        <taxon>Vertebrata</taxon>
        <taxon>Cyclostomata</taxon>
        <taxon>Hyperoartia</taxon>
        <taxon>Petromyzontiformes</taxon>
        <taxon>Petromyzontidae</taxon>
        <taxon>Petromyzon</taxon>
    </lineage>
</organism>
<dbReference type="GO" id="GO:0008270">
    <property type="term" value="F:zinc ion binding"/>
    <property type="evidence" value="ECO:0007669"/>
    <property type="project" value="UniProtKB-KW"/>
</dbReference>
<dbReference type="AlphaFoldDB" id="A0AAJ7UM22"/>
<dbReference type="SUPFAM" id="SSF57850">
    <property type="entry name" value="RING/U-box"/>
    <property type="match status" value="1"/>
</dbReference>
<dbReference type="Gene3D" id="3.30.40.10">
    <property type="entry name" value="Zinc/RING finger domain, C3HC4 (zinc finger)"/>
    <property type="match status" value="1"/>
</dbReference>
<dbReference type="InterPro" id="IPR017907">
    <property type="entry name" value="Znf_RING_CS"/>
</dbReference>
<evidence type="ECO:0000313" key="8">
    <source>
        <dbReference type="Proteomes" id="UP001318040"/>
    </source>
</evidence>
<dbReference type="Pfam" id="PF00643">
    <property type="entry name" value="zf-B_box"/>
    <property type="match status" value="1"/>
</dbReference>
<name>A0AAJ7UM22_PETMA</name>
<dbReference type="SMART" id="SM00336">
    <property type="entry name" value="BBOX"/>
    <property type="match status" value="1"/>
</dbReference>
<dbReference type="KEGG" id="pmrn:116958576"/>
<keyword evidence="2 4" id="KW-0863">Zinc-finger</keyword>
<gene>
    <name evidence="9" type="primary">LOC116958576</name>
</gene>
<reference evidence="9" key="1">
    <citation type="submission" date="2025-08" db="UniProtKB">
        <authorList>
            <consortium name="RefSeq"/>
        </authorList>
    </citation>
    <scope>IDENTIFICATION</scope>
    <source>
        <tissue evidence="9">Sperm</tissue>
    </source>
</reference>
<protein>
    <submittedName>
        <fullName evidence="9">Tripartite motif-containing protein 65-like</fullName>
    </submittedName>
</protein>
<evidence type="ECO:0000259" key="7">
    <source>
        <dbReference type="PROSITE" id="PS50119"/>
    </source>
</evidence>